<dbReference type="PANTHER" id="PTHR33052">
    <property type="entry name" value="DUF4228 DOMAIN PROTEIN-RELATED"/>
    <property type="match status" value="1"/>
</dbReference>
<dbReference type="Pfam" id="PF14009">
    <property type="entry name" value="PADRE"/>
    <property type="match status" value="1"/>
</dbReference>
<sequence>MLKRVVHKLGLVEDTKKDYKKKNKPKGSKASSELSSRSRDLFVKIKHVGGQKELYKHAVPVSKLMRKHHGMCIALPEVFKDPHNAVLNEGEVLQPGHKYILISFKDVDKLKRKLPVQGKTIRPNGVVAAVEKMDKKARSPSGQRLKAPEGVAGQKTHDEITFSKENGNMKMSNGVAGQERLETRTSGKCNKGQAKVANGLVDEEGEIVDTMVDGSQGGDVEEQSLFSSARDFYVPKEKAPARPYSRRKGLKGKSPFVPPLPKGRSYRSMGWQPSLPTVKELSP</sequence>
<dbReference type="InterPro" id="IPR025322">
    <property type="entry name" value="PADRE_dom"/>
</dbReference>
<feature type="region of interest" description="Disordered" evidence="1">
    <location>
        <begin position="16"/>
        <end position="35"/>
    </location>
</feature>
<gene>
    <name evidence="2" type="ORF">PIB30_012582</name>
</gene>
<reference evidence="2 3" key="1">
    <citation type="journal article" date="2023" name="Plants (Basel)">
        <title>Bridging the Gap: Combining Genomics and Transcriptomics Approaches to Understand Stylosanthes scabra, an Orphan Legume from the Brazilian Caatinga.</title>
        <authorList>
            <person name="Ferreira-Neto J.R.C."/>
            <person name="da Silva M.D."/>
            <person name="Binneck E."/>
            <person name="de Melo N.F."/>
            <person name="da Silva R.H."/>
            <person name="de Melo A.L.T.M."/>
            <person name="Pandolfi V."/>
            <person name="Bustamante F.O."/>
            <person name="Brasileiro-Vidal A.C."/>
            <person name="Benko-Iseppon A.M."/>
        </authorList>
    </citation>
    <scope>NUCLEOTIDE SEQUENCE [LARGE SCALE GENOMIC DNA]</scope>
    <source>
        <tissue evidence="2">Leaves</tissue>
    </source>
</reference>
<comment type="caution">
    <text evidence="2">The sequence shown here is derived from an EMBL/GenBank/DDBJ whole genome shotgun (WGS) entry which is preliminary data.</text>
</comment>
<feature type="region of interest" description="Disordered" evidence="1">
    <location>
        <begin position="134"/>
        <end position="155"/>
    </location>
</feature>
<organism evidence="2 3">
    <name type="scientific">Stylosanthes scabra</name>
    <dbReference type="NCBI Taxonomy" id="79078"/>
    <lineage>
        <taxon>Eukaryota</taxon>
        <taxon>Viridiplantae</taxon>
        <taxon>Streptophyta</taxon>
        <taxon>Embryophyta</taxon>
        <taxon>Tracheophyta</taxon>
        <taxon>Spermatophyta</taxon>
        <taxon>Magnoliopsida</taxon>
        <taxon>eudicotyledons</taxon>
        <taxon>Gunneridae</taxon>
        <taxon>Pentapetalae</taxon>
        <taxon>rosids</taxon>
        <taxon>fabids</taxon>
        <taxon>Fabales</taxon>
        <taxon>Fabaceae</taxon>
        <taxon>Papilionoideae</taxon>
        <taxon>50 kb inversion clade</taxon>
        <taxon>dalbergioids sensu lato</taxon>
        <taxon>Dalbergieae</taxon>
        <taxon>Pterocarpus clade</taxon>
        <taxon>Stylosanthes</taxon>
    </lineage>
</organism>
<proteinExistence type="predicted"/>
<evidence type="ECO:0000256" key="1">
    <source>
        <dbReference type="SAM" id="MobiDB-lite"/>
    </source>
</evidence>
<evidence type="ECO:0000313" key="2">
    <source>
        <dbReference type="EMBL" id="MED6180706.1"/>
    </source>
</evidence>
<protein>
    <submittedName>
        <fullName evidence="2">Uncharacterized protein</fullName>
    </submittedName>
</protein>
<dbReference type="EMBL" id="JASCZI010181274">
    <property type="protein sequence ID" value="MED6180706.1"/>
    <property type="molecule type" value="Genomic_DNA"/>
</dbReference>
<feature type="compositionally biased region" description="Basic residues" evidence="1">
    <location>
        <begin position="18"/>
        <end position="27"/>
    </location>
</feature>
<dbReference type="Proteomes" id="UP001341840">
    <property type="component" value="Unassembled WGS sequence"/>
</dbReference>
<accession>A0ABU6W487</accession>
<evidence type="ECO:0000313" key="3">
    <source>
        <dbReference type="Proteomes" id="UP001341840"/>
    </source>
</evidence>
<name>A0ABU6W487_9FABA</name>
<keyword evidence="3" id="KW-1185">Reference proteome</keyword>
<feature type="region of interest" description="Disordered" evidence="1">
    <location>
        <begin position="235"/>
        <end position="283"/>
    </location>
</feature>